<dbReference type="InterPro" id="IPR013087">
    <property type="entry name" value="Znf_C2H2_type"/>
</dbReference>
<comment type="similarity">
    <text evidence="8">Belongs to the snail C2H2-type zinc-finger protein family.</text>
</comment>
<keyword evidence="6" id="KW-0238">DNA-binding</keyword>
<dbReference type="GO" id="GO:0008270">
    <property type="term" value="F:zinc ion binding"/>
    <property type="evidence" value="ECO:0007669"/>
    <property type="project" value="UniProtKB-KW"/>
</dbReference>
<feature type="domain" description="C2H2-type" evidence="10">
    <location>
        <begin position="255"/>
        <end position="282"/>
    </location>
</feature>
<sequence>MPRSFLVKSQESRDKEKKHGIGIAKLVYDPTRAATVITTLAKPEPRRPVITFAQANIHPKTVWKHSWITPSSMKSSCPMPIQSYVIESKVKENQTTSTVPTHFFRPFLPLPIPSRQPYVINGHLSAAVTSFSSDEEGRLSSPGSDCGETFQEKKGFNRRMNSRKSGQKLKCADCGKEYCTAGGLNKHQQTQCRARQNGRTFQCKYCPKEYTALGALKMHLRTHTLPCKCGLCGKAFSRPWLLQGHIRTHTGEKPFSCPHCQRAFADRSNLRAHLQTHTQIKRYSCSLCSRTFSRMSLLNKHTKSGCDRMKGNLQPHTQTEGLTIRQ</sequence>
<feature type="domain" description="C2H2-type" evidence="10">
    <location>
        <begin position="227"/>
        <end position="254"/>
    </location>
</feature>
<dbReference type="SMART" id="SM00355">
    <property type="entry name" value="ZnF_C2H2"/>
    <property type="match status" value="5"/>
</dbReference>
<dbReference type="PROSITE" id="PS00028">
    <property type="entry name" value="ZINC_FINGER_C2H2_1"/>
    <property type="match status" value="3"/>
</dbReference>
<evidence type="ECO:0000256" key="6">
    <source>
        <dbReference type="ARBA" id="ARBA00023125"/>
    </source>
</evidence>
<dbReference type="Proteomes" id="UP001152320">
    <property type="component" value="Chromosome 5"/>
</dbReference>
<dbReference type="GO" id="GO:0005634">
    <property type="term" value="C:nucleus"/>
    <property type="evidence" value="ECO:0007669"/>
    <property type="project" value="UniProtKB-SubCell"/>
</dbReference>
<evidence type="ECO:0000313" key="11">
    <source>
        <dbReference type="EMBL" id="KAJ8042086.1"/>
    </source>
</evidence>
<dbReference type="PROSITE" id="PS50157">
    <property type="entry name" value="ZINC_FINGER_C2H2_2"/>
    <property type="match status" value="5"/>
</dbReference>
<dbReference type="Gene3D" id="3.30.160.60">
    <property type="entry name" value="Classic Zinc Finger"/>
    <property type="match status" value="5"/>
</dbReference>
<accession>A0A9Q1CB55</accession>
<dbReference type="InterPro" id="IPR050527">
    <property type="entry name" value="Snail/Krueppel_Znf"/>
</dbReference>
<name>A0A9Q1CB55_HOLLE</name>
<dbReference type="EMBL" id="JAIZAY010000005">
    <property type="protein sequence ID" value="KAJ8042086.1"/>
    <property type="molecule type" value="Genomic_DNA"/>
</dbReference>
<dbReference type="PANTHER" id="PTHR24388">
    <property type="entry name" value="ZINC FINGER PROTEIN"/>
    <property type="match status" value="1"/>
</dbReference>
<organism evidence="11 12">
    <name type="scientific">Holothuria leucospilota</name>
    <name type="common">Black long sea cucumber</name>
    <name type="synonym">Mertensiothuria leucospilota</name>
    <dbReference type="NCBI Taxonomy" id="206669"/>
    <lineage>
        <taxon>Eukaryota</taxon>
        <taxon>Metazoa</taxon>
        <taxon>Echinodermata</taxon>
        <taxon>Eleutherozoa</taxon>
        <taxon>Echinozoa</taxon>
        <taxon>Holothuroidea</taxon>
        <taxon>Aspidochirotacea</taxon>
        <taxon>Aspidochirotida</taxon>
        <taxon>Holothuriidae</taxon>
        <taxon>Holothuria</taxon>
    </lineage>
</organism>
<dbReference type="SUPFAM" id="SSF57667">
    <property type="entry name" value="beta-beta-alpha zinc fingers"/>
    <property type="match status" value="3"/>
</dbReference>
<dbReference type="PANTHER" id="PTHR24388:SF54">
    <property type="entry name" value="PROTEIN ESCARGOT"/>
    <property type="match status" value="1"/>
</dbReference>
<feature type="domain" description="C2H2-type" evidence="10">
    <location>
        <begin position="169"/>
        <end position="196"/>
    </location>
</feature>
<feature type="domain" description="C2H2-type" evidence="10">
    <location>
        <begin position="201"/>
        <end position="224"/>
    </location>
</feature>
<dbReference type="FunFam" id="3.30.160.60:FF:000043">
    <property type="entry name" value="Scratch family zinc finger 2"/>
    <property type="match status" value="1"/>
</dbReference>
<evidence type="ECO:0000256" key="1">
    <source>
        <dbReference type="ARBA" id="ARBA00004123"/>
    </source>
</evidence>
<evidence type="ECO:0000259" key="10">
    <source>
        <dbReference type="PROSITE" id="PS50157"/>
    </source>
</evidence>
<dbReference type="AlphaFoldDB" id="A0A9Q1CB55"/>
<evidence type="ECO:0000256" key="7">
    <source>
        <dbReference type="ARBA" id="ARBA00023242"/>
    </source>
</evidence>
<reference evidence="11" key="1">
    <citation type="submission" date="2021-10" db="EMBL/GenBank/DDBJ databases">
        <title>Tropical sea cucumber genome reveals ecological adaptation and Cuvierian tubules defense mechanism.</title>
        <authorList>
            <person name="Chen T."/>
        </authorList>
    </citation>
    <scope>NUCLEOTIDE SEQUENCE</scope>
    <source>
        <strain evidence="11">Nanhai2018</strain>
        <tissue evidence="11">Muscle</tissue>
    </source>
</reference>
<comment type="caution">
    <text evidence="11">The sequence shown here is derived from an EMBL/GenBank/DDBJ whole genome shotgun (WGS) entry which is preliminary data.</text>
</comment>
<proteinExistence type="inferred from homology"/>
<dbReference type="OrthoDB" id="5428132at2759"/>
<dbReference type="Pfam" id="PF00096">
    <property type="entry name" value="zf-C2H2"/>
    <property type="match status" value="5"/>
</dbReference>
<evidence type="ECO:0000256" key="4">
    <source>
        <dbReference type="ARBA" id="ARBA00022771"/>
    </source>
</evidence>
<keyword evidence="5" id="KW-0862">Zinc</keyword>
<gene>
    <name evidence="11" type="ORF">HOLleu_13068</name>
</gene>
<dbReference type="GO" id="GO:0000978">
    <property type="term" value="F:RNA polymerase II cis-regulatory region sequence-specific DNA binding"/>
    <property type="evidence" value="ECO:0007669"/>
    <property type="project" value="TreeGrafter"/>
</dbReference>
<comment type="subcellular location">
    <subcellularLocation>
        <location evidence="1">Nucleus</location>
    </subcellularLocation>
</comment>
<dbReference type="GO" id="GO:0000981">
    <property type="term" value="F:DNA-binding transcription factor activity, RNA polymerase II-specific"/>
    <property type="evidence" value="ECO:0007669"/>
    <property type="project" value="TreeGrafter"/>
</dbReference>
<evidence type="ECO:0000256" key="2">
    <source>
        <dbReference type="ARBA" id="ARBA00022723"/>
    </source>
</evidence>
<keyword evidence="3" id="KW-0677">Repeat</keyword>
<feature type="domain" description="C2H2-type" evidence="10">
    <location>
        <begin position="283"/>
        <end position="315"/>
    </location>
</feature>
<evidence type="ECO:0000256" key="9">
    <source>
        <dbReference type="PROSITE-ProRule" id="PRU00042"/>
    </source>
</evidence>
<dbReference type="FunFam" id="3.30.160.60:FF:000085">
    <property type="entry name" value="Snail zinc finger protein"/>
    <property type="match status" value="1"/>
</dbReference>
<keyword evidence="7" id="KW-0539">Nucleus</keyword>
<evidence type="ECO:0000256" key="8">
    <source>
        <dbReference type="ARBA" id="ARBA00037948"/>
    </source>
</evidence>
<keyword evidence="2" id="KW-0479">Metal-binding</keyword>
<dbReference type="InterPro" id="IPR036236">
    <property type="entry name" value="Znf_C2H2_sf"/>
</dbReference>
<evidence type="ECO:0000313" key="12">
    <source>
        <dbReference type="Proteomes" id="UP001152320"/>
    </source>
</evidence>
<keyword evidence="12" id="KW-1185">Reference proteome</keyword>
<keyword evidence="4 9" id="KW-0863">Zinc-finger</keyword>
<evidence type="ECO:0000256" key="3">
    <source>
        <dbReference type="ARBA" id="ARBA00022737"/>
    </source>
</evidence>
<evidence type="ECO:0000256" key="5">
    <source>
        <dbReference type="ARBA" id="ARBA00022833"/>
    </source>
</evidence>
<protein>
    <submittedName>
        <fullName evidence="11">Zinc finger protein SNAI2</fullName>
    </submittedName>
</protein>